<protein>
    <submittedName>
        <fullName evidence="1">Uncharacterized protein</fullName>
    </submittedName>
</protein>
<gene>
    <name evidence="1" type="ORF">G2W53_014077</name>
</gene>
<dbReference type="OrthoDB" id="1433117at2759"/>
<sequence>MRNETSFQRPSPEGDLEDVTLAEEGLSKTNRMGASIKSELKEEISKVLKTNADIFAWSPADMPSIDRSIICHELPTDGRLPIRQKKRAFGAERHEPEMTTNHWVLYVDGSAGRKGSGVGVTILTPEGELPEEDPARKKMLKISPRFCVDSGILYKRGFLQPMLKCLGLTPGRGNALERDQNDEALRINLDLLEEKRETTAIKIAAYKQKVARYRNRRVKKRTLEKGDLVLKWTDRPKGQDGKLKAIWEGPYRVREAIPSGAYRLETIEGQEVPRTWNMEKLKKYYL</sequence>
<reference evidence="1" key="1">
    <citation type="submission" date="2020-09" db="EMBL/GenBank/DDBJ databases">
        <title>Genome-Enabled Discovery of Anthraquinone Biosynthesis in Senna tora.</title>
        <authorList>
            <person name="Kang S.-H."/>
            <person name="Pandey R.P."/>
            <person name="Lee C.-M."/>
            <person name="Sim J.-S."/>
            <person name="Jeong J.-T."/>
            <person name="Choi B.-S."/>
            <person name="Jung M."/>
            <person name="Ginzburg D."/>
            <person name="Zhao K."/>
            <person name="Won S.Y."/>
            <person name="Oh T.-J."/>
            <person name="Yu Y."/>
            <person name="Kim N.-H."/>
            <person name="Lee O.R."/>
            <person name="Lee T.-H."/>
            <person name="Bashyal P."/>
            <person name="Kim T.-S."/>
            <person name="Lee W.-H."/>
            <person name="Kawkins C."/>
            <person name="Kim C.-K."/>
            <person name="Kim J.S."/>
            <person name="Ahn B.O."/>
            <person name="Rhee S.Y."/>
            <person name="Sohng J.K."/>
        </authorList>
    </citation>
    <scope>NUCLEOTIDE SEQUENCE</scope>
    <source>
        <tissue evidence="1">Leaf</tissue>
    </source>
</reference>
<keyword evidence="2" id="KW-1185">Reference proteome</keyword>
<dbReference type="EMBL" id="JAAIUW010000005">
    <property type="protein sequence ID" value="KAF7831744.1"/>
    <property type="molecule type" value="Genomic_DNA"/>
</dbReference>
<name>A0A834U0Q4_9FABA</name>
<accession>A0A834U0Q4</accession>
<dbReference type="PANTHER" id="PTHR48475">
    <property type="entry name" value="RIBONUCLEASE H"/>
    <property type="match status" value="1"/>
</dbReference>
<evidence type="ECO:0000313" key="1">
    <source>
        <dbReference type="EMBL" id="KAF7831744.1"/>
    </source>
</evidence>
<comment type="caution">
    <text evidence="1">The sequence shown here is derived from an EMBL/GenBank/DDBJ whole genome shotgun (WGS) entry which is preliminary data.</text>
</comment>
<proteinExistence type="predicted"/>
<dbReference type="PANTHER" id="PTHR48475:SF2">
    <property type="entry name" value="RIBONUCLEASE H"/>
    <property type="match status" value="1"/>
</dbReference>
<evidence type="ECO:0000313" key="2">
    <source>
        <dbReference type="Proteomes" id="UP000634136"/>
    </source>
</evidence>
<dbReference type="AlphaFoldDB" id="A0A834U0Q4"/>
<dbReference type="Proteomes" id="UP000634136">
    <property type="component" value="Unassembled WGS sequence"/>
</dbReference>
<organism evidence="1 2">
    <name type="scientific">Senna tora</name>
    <dbReference type="NCBI Taxonomy" id="362788"/>
    <lineage>
        <taxon>Eukaryota</taxon>
        <taxon>Viridiplantae</taxon>
        <taxon>Streptophyta</taxon>
        <taxon>Embryophyta</taxon>
        <taxon>Tracheophyta</taxon>
        <taxon>Spermatophyta</taxon>
        <taxon>Magnoliopsida</taxon>
        <taxon>eudicotyledons</taxon>
        <taxon>Gunneridae</taxon>
        <taxon>Pentapetalae</taxon>
        <taxon>rosids</taxon>
        <taxon>fabids</taxon>
        <taxon>Fabales</taxon>
        <taxon>Fabaceae</taxon>
        <taxon>Caesalpinioideae</taxon>
        <taxon>Cassia clade</taxon>
        <taxon>Senna</taxon>
    </lineage>
</organism>